<reference evidence="2" key="1">
    <citation type="journal article" date="2022" name="bioRxiv">
        <title>Sequencing and chromosome-scale assembly of the giantPleurodeles waltlgenome.</title>
        <authorList>
            <person name="Brown T."/>
            <person name="Elewa A."/>
            <person name="Iarovenko S."/>
            <person name="Subramanian E."/>
            <person name="Araus A.J."/>
            <person name="Petzold A."/>
            <person name="Susuki M."/>
            <person name="Suzuki K.-i.T."/>
            <person name="Hayashi T."/>
            <person name="Toyoda A."/>
            <person name="Oliveira C."/>
            <person name="Osipova E."/>
            <person name="Leigh N.D."/>
            <person name="Simon A."/>
            <person name="Yun M.H."/>
        </authorList>
    </citation>
    <scope>NUCLEOTIDE SEQUENCE</scope>
    <source>
        <strain evidence="2">20211129_DDA</strain>
        <tissue evidence="2">Liver</tissue>
    </source>
</reference>
<feature type="compositionally biased region" description="Basic and acidic residues" evidence="1">
    <location>
        <begin position="85"/>
        <end position="119"/>
    </location>
</feature>
<gene>
    <name evidence="2" type="ORF">NDU88_000097</name>
</gene>
<keyword evidence="3" id="KW-1185">Reference proteome</keyword>
<name>A0AAV7KW04_PLEWA</name>
<dbReference type="EMBL" id="JANPWB010000016">
    <property type="protein sequence ID" value="KAJ1079865.1"/>
    <property type="molecule type" value="Genomic_DNA"/>
</dbReference>
<evidence type="ECO:0000313" key="3">
    <source>
        <dbReference type="Proteomes" id="UP001066276"/>
    </source>
</evidence>
<proteinExistence type="predicted"/>
<accession>A0AAV7KW04</accession>
<feature type="compositionally biased region" description="Acidic residues" evidence="1">
    <location>
        <begin position="13"/>
        <end position="30"/>
    </location>
</feature>
<evidence type="ECO:0000313" key="2">
    <source>
        <dbReference type="EMBL" id="KAJ1079865.1"/>
    </source>
</evidence>
<dbReference type="Proteomes" id="UP001066276">
    <property type="component" value="Chromosome 12"/>
</dbReference>
<protein>
    <submittedName>
        <fullName evidence="2">Uncharacterized protein</fullName>
    </submittedName>
</protein>
<dbReference type="AlphaFoldDB" id="A0AAV7KW04"/>
<organism evidence="2 3">
    <name type="scientific">Pleurodeles waltl</name>
    <name type="common">Iberian ribbed newt</name>
    <dbReference type="NCBI Taxonomy" id="8319"/>
    <lineage>
        <taxon>Eukaryota</taxon>
        <taxon>Metazoa</taxon>
        <taxon>Chordata</taxon>
        <taxon>Craniata</taxon>
        <taxon>Vertebrata</taxon>
        <taxon>Euteleostomi</taxon>
        <taxon>Amphibia</taxon>
        <taxon>Batrachia</taxon>
        <taxon>Caudata</taxon>
        <taxon>Salamandroidea</taxon>
        <taxon>Salamandridae</taxon>
        <taxon>Pleurodelinae</taxon>
        <taxon>Pleurodeles</taxon>
    </lineage>
</organism>
<evidence type="ECO:0000256" key="1">
    <source>
        <dbReference type="SAM" id="MobiDB-lite"/>
    </source>
</evidence>
<sequence>MASVPTGLKHMEEEEEAFSIEDSDSEEVDPEQTQKTVSKTLIHKTHVKTSKAQGTPTPTGHGLTRKIGDRASAPKKGMHVSKSSDSGRDTGTDHTRHRVRADSTRDARSEQSRHREICTPKRKKV</sequence>
<comment type="caution">
    <text evidence="2">The sequence shown here is derived from an EMBL/GenBank/DDBJ whole genome shotgun (WGS) entry which is preliminary data.</text>
</comment>
<feature type="region of interest" description="Disordered" evidence="1">
    <location>
        <begin position="1"/>
        <end position="125"/>
    </location>
</feature>